<dbReference type="Gene3D" id="3.30.160.110">
    <property type="entry name" value="Siroheme synthase, domain 2"/>
    <property type="match status" value="1"/>
</dbReference>
<evidence type="ECO:0000256" key="4">
    <source>
        <dbReference type="ARBA" id="ARBA00023027"/>
    </source>
</evidence>
<keyword evidence="4" id="KW-0520">NAD</keyword>
<keyword evidence="8" id="KW-1185">Reference proteome</keyword>
<dbReference type="SUPFAM" id="SSF75615">
    <property type="entry name" value="Siroheme synthase middle domains-like"/>
    <property type="match status" value="1"/>
</dbReference>
<dbReference type="RefSeq" id="WP_015236225.1">
    <property type="nucleotide sequence ID" value="NC_019793.1"/>
</dbReference>
<dbReference type="Pfam" id="PF13241">
    <property type="entry name" value="NAD_binding_7"/>
    <property type="match status" value="1"/>
</dbReference>
<keyword evidence="5" id="KW-0627">Porphyrin biosynthesis</keyword>
<dbReference type="UniPathway" id="UPA00262">
    <property type="reaction ID" value="UER00222"/>
</dbReference>
<protein>
    <recommendedName>
        <fullName evidence="2">precorrin-2 dehydrogenase</fullName>
        <ecNumber evidence="2">1.3.1.76</ecNumber>
    </recommendedName>
</protein>
<dbReference type="NCBIfam" id="TIGR01470">
    <property type="entry name" value="cysG_Nterm"/>
    <property type="match status" value="1"/>
</dbReference>
<dbReference type="InterPro" id="IPR036291">
    <property type="entry name" value="NAD(P)-bd_dom_sf"/>
</dbReference>
<dbReference type="EMBL" id="CP003382">
    <property type="protein sequence ID" value="AFZ67923.1"/>
    <property type="molecule type" value="Genomic_DNA"/>
</dbReference>
<dbReference type="AlphaFoldDB" id="L0A1Z6"/>
<evidence type="ECO:0000313" key="7">
    <source>
        <dbReference type="EMBL" id="AFZ67923.1"/>
    </source>
</evidence>
<dbReference type="OrthoDB" id="69471at2"/>
<dbReference type="PANTHER" id="PTHR35330">
    <property type="entry name" value="SIROHEME BIOSYNTHESIS PROTEIN MET8"/>
    <property type="match status" value="1"/>
</dbReference>
<keyword evidence="3" id="KW-0560">Oxidoreductase</keyword>
<evidence type="ECO:0000256" key="6">
    <source>
        <dbReference type="ARBA" id="ARBA00047561"/>
    </source>
</evidence>
<dbReference type="KEGG" id="dpd:Deipe_2451"/>
<dbReference type="InterPro" id="IPR028161">
    <property type="entry name" value="Met8-like"/>
</dbReference>
<comment type="catalytic activity">
    <reaction evidence="6">
        <text>precorrin-2 + NAD(+) = sirohydrochlorin + NADH + 2 H(+)</text>
        <dbReference type="Rhea" id="RHEA:15613"/>
        <dbReference type="ChEBI" id="CHEBI:15378"/>
        <dbReference type="ChEBI" id="CHEBI:57540"/>
        <dbReference type="ChEBI" id="CHEBI:57945"/>
        <dbReference type="ChEBI" id="CHEBI:58351"/>
        <dbReference type="ChEBI" id="CHEBI:58827"/>
        <dbReference type="EC" id="1.3.1.76"/>
    </reaction>
</comment>
<dbReference type="EC" id="1.3.1.76" evidence="2"/>
<dbReference type="GO" id="GO:0043115">
    <property type="term" value="F:precorrin-2 dehydrogenase activity"/>
    <property type="evidence" value="ECO:0007669"/>
    <property type="project" value="UniProtKB-EC"/>
</dbReference>
<dbReference type="STRING" id="937777.Deipe_2451"/>
<dbReference type="SUPFAM" id="SSF51735">
    <property type="entry name" value="NAD(P)-binding Rossmann-fold domains"/>
    <property type="match status" value="1"/>
</dbReference>
<evidence type="ECO:0000256" key="1">
    <source>
        <dbReference type="ARBA" id="ARBA00005010"/>
    </source>
</evidence>
<dbReference type="eggNOG" id="COG1648">
    <property type="taxonomic scope" value="Bacteria"/>
</dbReference>
<dbReference type="Proteomes" id="UP000010467">
    <property type="component" value="Chromosome"/>
</dbReference>
<evidence type="ECO:0000313" key="8">
    <source>
        <dbReference type="Proteomes" id="UP000010467"/>
    </source>
</evidence>
<organism evidence="7 8">
    <name type="scientific">Deinococcus peraridilitoris (strain DSM 19664 / LMG 22246 / CIP 109416 / KR-200)</name>
    <dbReference type="NCBI Taxonomy" id="937777"/>
    <lineage>
        <taxon>Bacteria</taxon>
        <taxon>Thermotogati</taxon>
        <taxon>Deinococcota</taxon>
        <taxon>Deinococci</taxon>
        <taxon>Deinococcales</taxon>
        <taxon>Deinococcaceae</taxon>
        <taxon>Deinococcus</taxon>
    </lineage>
</organism>
<proteinExistence type="predicted"/>
<dbReference type="GO" id="GO:0019354">
    <property type="term" value="P:siroheme biosynthetic process"/>
    <property type="evidence" value="ECO:0007669"/>
    <property type="project" value="UniProtKB-UniPathway"/>
</dbReference>
<reference evidence="8" key="1">
    <citation type="submission" date="2012-03" db="EMBL/GenBank/DDBJ databases">
        <title>Complete sequence of chromosome of Deinococcus peraridilitoris DSM 19664.</title>
        <authorList>
            <person name="Lucas S."/>
            <person name="Copeland A."/>
            <person name="Lapidus A."/>
            <person name="Glavina del Rio T."/>
            <person name="Dalin E."/>
            <person name="Tice H."/>
            <person name="Bruce D."/>
            <person name="Goodwin L."/>
            <person name="Pitluck S."/>
            <person name="Peters L."/>
            <person name="Mikhailova N."/>
            <person name="Lu M."/>
            <person name="Kyrpides N."/>
            <person name="Mavromatis K."/>
            <person name="Ivanova N."/>
            <person name="Brettin T."/>
            <person name="Detter J.C."/>
            <person name="Han C."/>
            <person name="Larimer F."/>
            <person name="Land M."/>
            <person name="Hauser L."/>
            <person name="Markowitz V."/>
            <person name="Cheng J.-F."/>
            <person name="Hugenholtz P."/>
            <person name="Woyke T."/>
            <person name="Wu D."/>
            <person name="Pukall R."/>
            <person name="Steenblock K."/>
            <person name="Brambilla E."/>
            <person name="Klenk H.-P."/>
            <person name="Eisen J.A."/>
        </authorList>
    </citation>
    <scope>NUCLEOTIDE SEQUENCE [LARGE SCALE GENOMIC DNA]</scope>
    <source>
        <strain evidence="8">DSM 19664 / LMG 22246 / CIP 109416 / KR-200</strain>
    </source>
</reference>
<dbReference type="PANTHER" id="PTHR35330:SF1">
    <property type="entry name" value="SIROHEME BIOSYNTHESIS PROTEIN MET8"/>
    <property type="match status" value="1"/>
</dbReference>
<dbReference type="GO" id="GO:0004325">
    <property type="term" value="F:ferrochelatase activity"/>
    <property type="evidence" value="ECO:0007669"/>
    <property type="project" value="InterPro"/>
</dbReference>
<name>L0A1Z6_DEIPD</name>
<dbReference type="Gene3D" id="3.40.50.720">
    <property type="entry name" value="NAD(P)-binding Rossmann-like Domain"/>
    <property type="match status" value="1"/>
</dbReference>
<dbReference type="InterPro" id="IPR006367">
    <property type="entry name" value="Sirohaem_synthase_N"/>
</dbReference>
<evidence type="ECO:0000256" key="3">
    <source>
        <dbReference type="ARBA" id="ARBA00023002"/>
    </source>
</evidence>
<comment type="pathway">
    <text evidence="1">Porphyrin-containing compound metabolism; siroheme biosynthesis; sirohydrochlorin from precorrin-2: step 1/1.</text>
</comment>
<sequence>MTLYPVFFDLRGQRAVVVGAGEVALRKTRGLLAADALVTVIAPEVHRDFESLDVNILARGYQQGDLQGARLIFACTSQPDVNDEVAAHARALGVFCNHASSPERGDLRLGAVLIQGPLQVAVNSGAELPHLAQALRDKLSHCLPTDLPIPAWSARREAALTLPEPQRALVLSTLKAEIRKAVGL</sequence>
<evidence type="ECO:0000256" key="2">
    <source>
        <dbReference type="ARBA" id="ARBA00012400"/>
    </source>
</evidence>
<dbReference type="PATRIC" id="fig|937777.3.peg.2455"/>
<gene>
    <name evidence="7" type="ordered locus">Deipe_2451</name>
</gene>
<dbReference type="HOGENOM" id="CLU_011276_8_3_0"/>
<evidence type="ECO:0000256" key="5">
    <source>
        <dbReference type="ARBA" id="ARBA00023244"/>
    </source>
</evidence>
<accession>L0A1Z6</accession>